<organism evidence="4 7">
    <name type="scientific">Sutcliffiella horikoshii</name>
    <dbReference type="NCBI Taxonomy" id="79883"/>
    <lineage>
        <taxon>Bacteria</taxon>
        <taxon>Bacillati</taxon>
        <taxon>Bacillota</taxon>
        <taxon>Bacilli</taxon>
        <taxon>Bacillales</taxon>
        <taxon>Bacillaceae</taxon>
        <taxon>Sutcliffiella</taxon>
    </lineage>
</organism>
<dbReference type="CDD" id="cd02976">
    <property type="entry name" value="NrdH"/>
    <property type="match status" value="1"/>
</dbReference>
<proteinExistence type="predicted"/>
<keyword evidence="5" id="KW-1185">Reference proteome</keyword>
<accession>A0A1Y0CM47</accession>
<name>A0A1Y0CM47_9BACI</name>
<dbReference type="RefSeq" id="WP_010192709.1">
    <property type="nucleotide sequence ID" value="NZ_CP020880.1"/>
</dbReference>
<dbReference type="Proteomes" id="UP000323393">
    <property type="component" value="Unassembled WGS sequence"/>
</dbReference>
<dbReference type="Proteomes" id="UP000324517">
    <property type="component" value="Unassembled WGS sequence"/>
</dbReference>
<dbReference type="EMBL" id="VTET01000010">
    <property type="protein sequence ID" value="TYS68569.1"/>
    <property type="molecule type" value="Genomic_DNA"/>
</dbReference>
<dbReference type="GeneID" id="96738545"/>
<reference evidence="6 7" key="2">
    <citation type="submission" date="2019-08" db="EMBL/GenBank/DDBJ databases">
        <title>Bacillus genomes from the desert of Cuatro Cienegas, Coahuila.</title>
        <authorList>
            <person name="Olmedo-Alvarez G."/>
        </authorList>
    </citation>
    <scope>NUCLEOTIDE SEQUENCE [LARGE SCALE GENOMIC DNA]</scope>
    <source>
        <strain evidence="3 6">CH88_3T</strain>
        <strain evidence="4 7">CH98b_3T</strain>
    </source>
</reference>
<dbReference type="GO" id="GO:0009055">
    <property type="term" value="F:electron transfer activity"/>
    <property type="evidence" value="ECO:0007669"/>
    <property type="project" value="TreeGrafter"/>
</dbReference>
<dbReference type="Proteomes" id="UP000195573">
    <property type="component" value="Chromosome"/>
</dbReference>
<dbReference type="InterPro" id="IPR051548">
    <property type="entry name" value="Grx-like_ET"/>
</dbReference>
<dbReference type="AlphaFoldDB" id="A0A1Y0CM47"/>
<evidence type="ECO:0000259" key="1">
    <source>
        <dbReference type="Pfam" id="PF00462"/>
    </source>
</evidence>
<dbReference type="EMBL" id="CP020880">
    <property type="protein sequence ID" value="ART76154.1"/>
    <property type="molecule type" value="Genomic_DNA"/>
</dbReference>
<dbReference type="EMBL" id="VTEU01000001">
    <property type="protein sequence ID" value="TYS61412.1"/>
    <property type="molecule type" value="Genomic_DNA"/>
</dbReference>
<dbReference type="SUPFAM" id="SSF52833">
    <property type="entry name" value="Thioredoxin-like"/>
    <property type="match status" value="1"/>
</dbReference>
<evidence type="ECO:0000313" key="5">
    <source>
        <dbReference type="Proteomes" id="UP000195573"/>
    </source>
</evidence>
<evidence type="ECO:0000313" key="6">
    <source>
        <dbReference type="Proteomes" id="UP000323393"/>
    </source>
</evidence>
<dbReference type="GO" id="GO:0045454">
    <property type="term" value="P:cell redox homeostasis"/>
    <property type="evidence" value="ECO:0007669"/>
    <property type="project" value="TreeGrafter"/>
</dbReference>
<dbReference type="Pfam" id="PF00462">
    <property type="entry name" value="Glutaredoxin"/>
    <property type="match status" value="1"/>
</dbReference>
<dbReference type="OrthoDB" id="9795531at2"/>
<gene>
    <name evidence="2" type="ORF">B4U37_08925</name>
    <name evidence="3" type="ORF">FZC74_03800</name>
    <name evidence="4" type="ORF">FZC75_17920</name>
</gene>
<dbReference type="PROSITE" id="PS51354">
    <property type="entry name" value="GLUTAREDOXIN_2"/>
    <property type="match status" value="1"/>
</dbReference>
<evidence type="ECO:0000313" key="4">
    <source>
        <dbReference type="EMBL" id="TYS68569.1"/>
    </source>
</evidence>
<dbReference type="InterPro" id="IPR036249">
    <property type="entry name" value="Thioredoxin-like_sf"/>
</dbReference>
<dbReference type="PANTHER" id="PTHR34386:SF1">
    <property type="entry name" value="GLUTAREDOXIN-LIKE PROTEIN NRDH"/>
    <property type="match status" value="1"/>
</dbReference>
<evidence type="ECO:0000313" key="7">
    <source>
        <dbReference type="Proteomes" id="UP000324517"/>
    </source>
</evidence>
<dbReference type="KEGG" id="bhk:B4U37_08925"/>
<feature type="domain" description="Glutaredoxin" evidence="1">
    <location>
        <begin position="3"/>
        <end position="62"/>
    </location>
</feature>
<evidence type="ECO:0000313" key="2">
    <source>
        <dbReference type="EMBL" id="ART76154.1"/>
    </source>
</evidence>
<dbReference type="InterPro" id="IPR002109">
    <property type="entry name" value="Glutaredoxin"/>
</dbReference>
<dbReference type="PANTHER" id="PTHR34386">
    <property type="entry name" value="GLUTAREDOXIN"/>
    <property type="match status" value="1"/>
</dbReference>
<dbReference type="Gene3D" id="3.40.30.10">
    <property type="entry name" value="Glutaredoxin"/>
    <property type="match status" value="1"/>
</dbReference>
<evidence type="ECO:0000313" key="3">
    <source>
        <dbReference type="EMBL" id="TYS61412.1"/>
    </source>
</evidence>
<protein>
    <submittedName>
        <fullName evidence="4">NrdH-redoxin</fullName>
    </submittedName>
</protein>
<reference evidence="2 5" key="1">
    <citation type="submission" date="2017-04" db="EMBL/GenBank/DDBJ databases">
        <title>Complete Genome Sequence of the Bacillus horikoshii 20a strain from Cuatro Cienegas, Coahuila, Mexico.</title>
        <authorList>
            <person name="Zarza E."/>
            <person name="Alcaraz L.D."/>
            <person name="Aguilar-Salinas B."/>
            <person name="Islas A."/>
            <person name="Olmedo-Alvarez G."/>
        </authorList>
    </citation>
    <scope>NUCLEOTIDE SEQUENCE [LARGE SCALE GENOMIC DNA]</scope>
    <source>
        <strain evidence="2 5">20a</strain>
    </source>
</reference>
<sequence length="78" mass="8937">MNITVYTQPDCPPCQVVKQFLTHHNISYKVIDISENLEARDYLVHELQSYSTPTVTVDEQVVKGFDLSKLQNLLGIEE</sequence>